<evidence type="ECO:0000313" key="3">
    <source>
        <dbReference type="Proteomes" id="UP000031643"/>
    </source>
</evidence>
<dbReference type="Proteomes" id="UP000031643">
    <property type="component" value="Chromosome"/>
</dbReference>
<organism evidence="2 3">
    <name type="scientific">Methyloceanibacter caenitepidi</name>
    <dbReference type="NCBI Taxonomy" id="1384459"/>
    <lineage>
        <taxon>Bacteria</taxon>
        <taxon>Pseudomonadati</taxon>
        <taxon>Pseudomonadota</taxon>
        <taxon>Alphaproteobacteria</taxon>
        <taxon>Hyphomicrobiales</taxon>
        <taxon>Hyphomicrobiaceae</taxon>
        <taxon>Methyloceanibacter</taxon>
    </lineage>
</organism>
<gene>
    <name evidence="2" type="ORF">GL4_0588</name>
</gene>
<proteinExistence type="predicted"/>
<dbReference type="SUPFAM" id="SSF52317">
    <property type="entry name" value="Class I glutamine amidotransferase-like"/>
    <property type="match status" value="1"/>
</dbReference>
<name>A0A0A8K0L7_9HYPH</name>
<accession>A0A0A8K0L7</accession>
<dbReference type="RefSeq" id="WP_045364339.1">
    <property type="nucleotide sequence ID" value="NZ_AP014648.1"/>
</dbReference>
<protein>
    <submittedName>
        <fullName evidence="2">Glutamine amidotransferase class-I</fullName>
        <ecNumber evidence="2">6.3.5.2</ecNumber>
    </submittedName>
</protein>
<dbReference type="KEGG" id="mcg:GL4_0588"/>
<keyword evidence="2" id="KW-0315">Glutamine amidotransferase</keyword>
<reference evidence="2 3" key="1">
    <citation type="submission" date="2014-09" db="EMBL/GenBank/DDBJ databases">
        <title>Genome sequencing of Methyloceanibacter caenitepidi Gela4.</title>
        <authorList>
            <person name="Takeuchi M."/>
            <person name="Susumu S."/>
            <person name="Kamagata Y."/>
            <person name="Oshima K."/>
            <person name="Hattori M."/>
            <person name="Iwasaki W."/>
        </authorList>
    </citation>
    <scope>NUCLEOTIDE SEQUENCE [LARGE SCALE GENOMIC DNA]</scope>
    <source>
        <strain evidence="2 3">Gela4</strain>
    </source>
</reference>
<dbReference type="NCBIfam" id="NF005458">
    <property type="entry name" value="PRK07053.1"/>
    <property type="match status" value="1"/>
</dbReference>
<dbReference type="GO" id="GO:0005829">
    <property type="term" value="C:cytosol"/>
    <property type="evidence" value="ECO:0007669"/>
    <property type="project" value="TreeGrafter"/>
</dbReference>
<keyword evidence="2" id="KW-0436">Ligase</keyword>
<dbReference type="PROSITE" id="PS51273">
    <property type="entry name" value="GATASE_TYPE_1"/>
    <property type="match status" value="1"/>
</dbReference>
<dbReference type="EC" id="6.3.5.2" evidence="2"/>
<dbReference type="Gene3D" id="3.40.50.880">
    <property type="match status" value="1"/>
</dbReference>
<dbReference type="PANTHER" id="PTHR42695">
    <property type="entry name" value="GLUTAMINE AMIDOTRANSFERASE YLR126C-RELATED"/>
    <property type="match status" value="1"/>
</dbReference>
<dbReference type="PANTHER" id="PTHR42695:SF5">
    <property type="entry name" value="GLUTAMINE AMIDOTRANSFERASE YLR126C-RELATED"/>
    <property type="match status" value="1"/>
</dbReference>
<dbReference type="HOGENOM" id="CLU_054974_3_1_5"/>
<sequence length="231" mass="25009">MKNAVAIYHVAFEDAGTLGPVLAERGIGLTYLQAGRDDLSPALDADLVLILGGPISVYEFERYPFLTDELKLIEAVVKKGTPVVGICLGAQALAAVLAARVYPGAEKELGWDQLTLTEEGKASPLGVLEGLHILNWHGDTFDLPSGAARLASTTITPNQAFAYGPNVLALQFHVELPKEDMERWLIGHTLELANSNVDLGEMRATTARYAPATNEASRTLFNDWLDRLPRS</sequence>
<dbReference type="STRING" id="1384459.GL4_0588"/>
<feature type="domain" description="Glutamine amidotransferase" evidence="1">
    <location>
        <begin position="24"/>
        <end position="176"/>
    </location>
</feature>
<dbReference type="AlphaFoldDB" id="A0A0A8K0L7"/>
<dbReference type="Pfam" id="PF00117">
    <property type="entry name" value="GATase"/>
    <property type="match status" value="1"/>
</dbReference>
<evidence type="ECO:0000259" key="1">
    <source>
        <dbReference type="Pfam" id="PF00117"/>
    </source>
</evidence>
<keyword evidence="2" id="KW-0808">Transferase</keyword>
<dbReference type="InterPro" id="IPR029062">
    <property type="entry name" value="Class_I_gatase-like"/>
</dbReference>
<dbReference type="CDD" id="cd01741">
    <property type="entry name" value="GATase1_1"/>
    <property type="match status" value="1"/>
</dbReference>
<dbReference type="GO" id="GO:0016740">
    <property type="term" value="F:transferase activity"/>
    <property type="evidence" value="ECO:0007669"/>
    <property type="project" value="UniProtKB-KW"/>
</dbReference>
<keyword evidence="3" id="KW-1185">Reference proteome</keyword>
<evidence type="ECO:0000313" key="2">
    <source>
        <dbReference type="EMBL" id="BAQ16052.1"/>
    </source>
</evidence>
<dbReference type="InterPro" id="IPR017926">
    <property type="entry name" value="GATASE"/>
</dbReference>
<dbReference type="GO" id="GO:0003922">
    <property type="term" value="F:GMP synthase (glutamine-hydrolyzing) activity"/>
    <property type="evidence" value="ECO:0007669"/>
    <property type="project" value="UniProtKB-EC"/>
</dbReference>
<dbReference type="InterPro" id="IPR044992">
    <property type="entry name" value="ChyE-like"/>
</dbReference>
<dbReference type="OrthoDB" id="9813383at2"/>
<dbReference type="EMBL" id="AP014648">
    <property type="protein sequence ID" value="BAQ16052.1"/>
    <property type="molecule type" value="Genomic_DNA"/>
</dbReference>